<evidence type="ECO:0000313" key="1">
    <source>
        <dbReference type="EMBL" id="MEE1944203.1"/>
    </source>
</evidence>
<proteinExistence type="predicted"/>
<dbReference type="Proteomes" id="UP001336835">
    <property type="component" value="Unassembled WGS sequence"/>
</dbReference>
<dbReference type="InterPro" id="IPR032183">
    <property type="entry name" value="PKD-like"/>
</dbReference>
<dbReference type="RefSeq" id="WP_330106578.1">
    <property type="nucleotide sequence ID" value="NZ_JAZDQT010000001.1"/>
</dbReference>
<comment type="caution">
    <text evidence="1">The sequence shown here is derived from an EMBL/GenBank/DDBJ whole genome shotgun (WGS) entry which is preliminary data.</text>
</comment>
<sequence>MRIKNHLWIFCLFLCAINLVACKKDLGNYSYKEVNEGTISKLEISYTALRGQRLQIMPELSFTLDQTNDTTKYSYQWMITYPATENRKVIARTLRLDWLVDLPSADYKFNFSATDKATGLSWSKEMTLKVTSNIGDGWLVMNDINGMARLDFFNYSPASSNFQYYQDILAIQANLSLKGKPKLVYYCPRRDAFSLVSAKCIFVASDEESYVINTQNNNFVSPALLGSIFGTYNPAPFYPERVVSLGGTNRVVYMLTNKGDLSFEIALYSSPFGTRVNKESNGRQFAISPYFCESYRSDGQNYVLMYDTDNKRFMEHKMSNAYATIPVITGQNKLFVPGNMGMDLLYLANTPALGSQAYALFKNSQNQVYLARIVANYSTFSPVAFDQVKTAPELVNATQFAIDPVEGYVMYLVGSKIYRYNPSDQSNTLVLDLGTRKVSLIKYQKLVLTGSFSDARLTEYSRKLIVCSYDEASPTTSGKMELYTVPSLNGALSLYRSFDGLGKIIDVSYRE</sequence>
<dbReference type="Pfam" id="PF16407">
    <property type="entry name" value="PKD_2"/>
    <property type="match status" value="1"/>
</dbReference>
<reference evidence="1 2" key="1">
    <citation type="submission" date="2024-01" db="EMBL/GenBank/DDBJ databases">
        <title>Pedobacter sp. nov., isolated from fresh soil.</title>
        <authorList>
            <person name="Le N.T.T."/>
        </authorList>
    </citation>
    <scope>NUCLEOTIDE SEQUENCE [LARGE SCALE GENOMIC DNA]</scope>
    <source>
        <strain evidence="1 2">KR3-3</strain>
    </source>
</reference>
<keyword evidence="2" id="KW-1185">Reference proteome</keyword>
<dbReference type="EMBL" id="JAZDQT010000001">
    <property type="protein sequence ID" value="MEE1944203.1"/>
    <property type="molecule type" value="Genomic_DNA"/>
</dbReference>
<gene>
    <name evidence="1" type="ORF">VRU48_03720</name>
</gene>
<name>A0ABU7I412_9SPHI</name>
<accession>A0ABU7I412</accession>
<organism evidence="1 2">
    <name type="scientific">Pedobacter albus</name>
    <dbReference type="NCBI Taxonomy" id="3113905"/>
    <lineage>
        <taxon>Bacteria</taxon>
        <taxon>Pseudomonadati</taxon>
        <taxon>Bacteroidota</taxon>
        <taxon>Sphingobacteriia</taxon>
        <taxon>Sphingobacteriales</taxon>
        <taxon>Sphingobacteriaceae</taxon>
        <taxon>Pedobacter</taxon>
    </lineage>
</organism>
<protein>
    <submittedName>
        <fullName evidence="1">PKD-like family lipoprotein</fullName>
    </submittedName>
</protein>
<evidence type="ECO:0000313" key="2">
    <source>
        <dbReference type="Proteomes" id="UP001336835"/>
    </source>
</evidence>